<feature type="transmembrane region" description="Helical" evidence="7">
    <location>
        <begin position="328"/>
        <end position="347"/>
    </location>
</feature>
<dbReference type="PANTHER" id="PTHR13317">
    <property type="entry name" value="TRANSMEMBRANE ANTERIOR POSTERIOR TRANSFORMATION PROTEIN 1 HOMOLOG"/>
    <property type="match status" value="1"/>
</dbReference>
<keyword evidence="4 7" id="KW-1133">Transmembrane helix</keyword>
<keyword evidence="3 7" id="KW-0812">Transmembrane</keyword>
<name>A0A9P4K5Q3_9PLEO</name>
<evidence type="ECO:0000256" key="5">
    <source>
        <dbReference type="ARBA" id="ARBA00023136"/>
    </source>
</evidence>
<feature type="compositionally biased region" description="Basic and acidic residues" evidence="6">
    <location>
        <begin position="933"/>
        <end position="951"/>
    </location>
</feature>
<feature type="transmembrane region" description="Helical" evidence="7">
    <location>
        <begin position="353"/>
        <end position="372"/>
    </location>
</feature>
<comment type="subcellular location">
    <subcellularLocation>
        <location evidence="1">Membrane</location>
        <topology evidence="1">Multi-pass membrane protein</topology>
    </subcellularLocation>
</comment>
<feature type="region of interest" description="Disordered" evidence="6">
    <location>
        <begin position="404"/>
        <end position="452"/>
    </location>
</feature>
<feature type="region of interest" description="Disordered" evidence="6">
    <location>
        <begin position="933"/>
        <end position="952"/>
    </location>
</feature>
<protein>
    <submittedName>
        <fullName evidence="8">DUF747-domain-containing protein</fullName>
    </submittedName>
</protein>
<comment type="similarity">
    <text evidence="2">Belongs to the TAPT1 family.</text>
</comment>
<dbReference type="PANTHER" id="PTHR13317:SF4">
    <property type="entry name" value="TRANSMEMBRANE ANTERIOR POSTERIOR TRANSFORMATION PROTEIN 1 HOMOLOG"/>
    <property type="match status" value="1"/>
</dbReference>
<dbReference type="InterPro" id="IPR008010">
    <property type="entry name" value="Tatp1"/>
</dbReference>
<evidence type="ECO:0000256" key="1">
    <source>
        <dbReference type="ARBA" id="ARBA00004141"/>
    </source>
</evidence>
<evidence type="ECO:0000256" key="7">
    <source>
        <dbReference type="SAM" id="Phobius"/>
    </source>
</evidence>
<feature type="compositionally biased region" description="Acidic residues" evidence="6">
    <location>
        <begin position="143"/>
        <end position="153"/>
    </location>
</feature>
<feature type="compositionally biased region" description="Basic and acidic residues" evidence="6">
    <location>
        <begin position="110"/>
        <end position="126"/>
    </location>
</feature>
<feature type="transmembrane region" description="Helical" evidence="7">
    <location>
        <begin position="852"/>
        <end position="881"/>
    </location>
</feature>
<dbReference type="EMBL" id="ML986646">
    <property type="protein sequence ID" value="KAF2262010.1"/>
    <property type="molecule type" value="Genomic_DNA"/>
</dbReference>
<evidence type="ECO:0000313" key="8">
    <source>
        <dbReference type="EMBL" id="KAF2262010.1"/>
    </source>
</evidence>
<evidence type="ECO:0000256" key="6">
    <source>
        <dbReference type="SAM" id="MobiDB-lite"/>
    </source>
</evidence>
<feature type="region of interest" description="Disordered" evidence="6">
    <location>
        <begin position="1"/>
        <end position="169"/>
    </location>
</feature>
<evidence type="ECO:0000313" key="9">
    <source>
        <dbReference type="Proteomes" id="UP000800093"/>
    </source>
</evidence>
<dbReference type="Pfam" id="PF05346">
    <property type="entry name" value="DUF747"/>
    <property type="match status" value="1"/>
</dbReference>
<gene>
    <name evidence="8" type="ORF">CC78DRAFT_521004</name>
</gene>
<feature type="transmembrane region" description="Helical" evidence="7">
    <location>
        <begin position="566"/>
        <end position="588"/>
    </location>
</feature>
<feature type="region of interest" description="Disordered" evidence="6">
    <location>
        <begin position="201"/>
        <end position="285"/>
    </location>
</feature>
<feature type="compositionally biased region" description="Low complexity" evidence="6">
    <location>
        <begin position="63"/>
        <end position="76"/>
    </location>
</feature>
<dbReference type="GO" id="GO:0005789">
    <property type="term" value="C:endoplasmic reticulum membrane"/>
    <property type="evidence" value="ECO:0007669"/>
    <property type="project" value="TreeGrafter"/>
</dbReference>
<sequence>MNGADSSRMNGEFRVSRFEQLPTPSLSPQPDDVASSSSERCNGEDKSVKLGIEVASVGGLDGSGSRSTSLSSQRQSINDEAILSDSSERARPVPKIKRPGDGRRRSSVSEQEKILKLSPKQIHELTGEPSSIPIRAATPIPEDMMEGDADTEEGDAKESKALGIPGDAIELNVERHNNDERRSISKILSVKQDNEIIVKSPFDSKHGRPALSSRAISTPALMRRKHSNQRNQGQAVDGEVEKRTGRHIPPPLNLDHKNNTAESSMKQPPQDRKRDTSPIPASIPLPPFSMPTFLSLELAPDRPSPLYIYRSSTTEFPYESSKIKYERLISFLFLPPILEKVLAFGAFACLDAWMHILTILPLRFLIAVGILVRWWGSVFIMEVHDLWSFVYSGLGRVWRRRRRTTDTPTPALSTPADETHPTQSRRRSVSATAVAPPSSTSVTKDYGKATFNNPVPELKEKQMRRSRSRHRRLKSAPSALLPSHKADILKGLLVITSCAVLMRFDASRMYHGIRGQAAIKLYVIYNVLEVCDRLLSAIGQDVLECLFSRETLDRKPNGRSKVIRPFWMFVLALVYNVAHAAALFYQVITLNVAVNSYSNALLTLLMSNQFVEIKGTVFKKFEKENLFQLTCSDIVERFQLCLMLLIIAMRNIVEVGGLSITNGGTTSSWTSGLGPGNSTSPLSASSIIPLSFTIFPKWIGQVLNPFLLVLGSEMLVDWLKHAYITKFNQTKPAVYDKFFDVLAKDYYSDAFSEPQLTRRLGLPTLPLSCLFIRAAIQTYHMFIATHMPLPFPSASTSVTEAFSPATSPSTTAALAHIDQLFRRALGRSSFGAGSIPNQAPWYNFLKWDLDDVIAFTAMVLVFLVLYLLLLAFKLVLGMIMLKIARNRFAGMKEREIMSVETGGKRLGGWGVVDVDEEKRKWIYSDDSKGLEKLKERDERDKRKEEREREEGTGFGHVSRYSMVAKRIW</sequence>
<accession>A0A9P4K5Q3</accession>
<dbReference type="AlphaFoldDB" id="A0A9P4K5Q3"/>
<evidence type="ECO:0000256" key="3">
    <source>
        <dbReference type="ARBA" id="ARBA00022692"/>
    </source>
</evidence>
<organism evidence="8 9">
    <name type="scientific">Lojkania enalia</name>
    <dbReference type="NCBI Taxonomy" id="147567"/>
    <lineage>
        <taxon>Eukaryota</taxon>
        <taxon>Fungi</taxon>
        <taxon>Dikarya</taxon>
        <taxon>Ascomycota</taxon>
        <taxon>Pezizomycotina</taxon>
        <taxon>Dothideomycetes</taxon>
        <taxon>Pleosporomycetidae</taxon>
        <taxon>Pleosporales</taxon>
        <taxon>Pleosporales incertae sedis</taxon>
        <taxon>Lojkania</taxon>
    </lineage>
</organism>
<dbReference type="OrthoDB" id="5376140at2759"/>
<evidence type="ECO:0000256" key="2">
    <source>
        <dbReference type="ARBA" id="ARBA00008803"/>
    </source>
</evidence>
<evidence type="ECO:0000256" key="4">
    <source>
        <dbReference type="ARBA" id="ARBA00022989"/>
    </source>
</evidence>
<feature type="compositionally biased region" description="Low complexity" evidence="6">
    <location>
        <begin position="429"/>
        <end position="443"/>
    </location>
</feature>
<keyword evidence="9" id="KW-1185">Reference proteome</keyword>
<feature type="compositionally biased region" description="Polar residues" evidence="6">
    <location>
        <begin position="22"/>
        <end position="40"/>
    </location>
</feature>
<dbReference type="Proteomes" id="UP000800093">
    <property type="component" value="Unassembled WGS sequence"/>
</dbReference>
<comment type="caution">
    <text evidence="8">The sequence shown here is derived from an EMBL/GenBank/DDBJ whole genome shotgun (WGS) entry which is preliminary data.</text>
</comment>
<reference evidence="9" key="1">
    <citation type="journal article" date="2020" name="Stud. Mycol.">
        <title>101 Dothideomycetes genomes: A test case for predicting lifestyles and emergence of pathogens.</title>
        <authorList>
            <person name="Haridas S."/>
            <person name="Albert R."/>
            <person name="Binder M."/>
            <person name="Bloem J."/>
            <person name="LaButti K."/>
            <person name="Salamov A."/>
            <person name="Andreopoulos B."/>
            <person name="Baker S."/>
            <person name="Barry K."/>
            <person name="Bills G."/>
            <person name="Bluhm B."/>
            <person name="Cannon C."/>
            <person name="Castanera R."/>
            <person name="Culley D."/>
            <person name="Daum C."/>
            <person name="Ezra D."/>
            <person name="Gonzalez J."/>
            <person name="Henrissat B."/>
            <person name="Kuo A."/>
            <person name="Liang C."/>
            <person name="Lipzen A."/>
            <person name="Lutzoni F."/>
            <person name="Magnuson J."/>
            <person name="Mondo S."/>
            <person name="Nolan M."/>
            <person name="Ohm R."/>
            <person name="Pangilinan J."/>
            <person name="Park H.-J."/>
            <person name="Ramirez L."/>
            <person name="Alfaro M."/>
            <person name="Sun H."/>
            <person name="Tritt A."/>
            <person name="Yoshinaga Y."/>
            <person name="Zwiers L.-H."/>
            <person name="Turgeon B."/>
            <person name="Goodwin S."/>
            <person name="Spatafora J."/>
            <person name="Crous P."/>
            <person name="Grigoriev I."/>
        </authorList>
    </citation>
    <scope>NUCLEOTIDE SEQUENCE [LARGE SCALE GENOMIC DNA]</scope>
    <source>
        <strain evidence="9">CBS 304.66</strain>
    </source>
</reference>
<keyword evidence="5 7" id="KW-0472">Membrane</keyword>
<proteinExistence type="inferred from homology"/>